<evidence type="ECO:0000313" key="2">
    <source>
        <dbReference type="Proteomes" id="UP001234297"/>
    </source>
</evidence>
<protein>
    <submittedName>
        <fullName evidence="1">Uncharacterized protein</fullName>
    </submittedName>
</protein>
<comment type="caution">
    <text evidence="1">The sequence shown here is derived from an EMBL/GenBank/DDBJ whole genome shotgun (WGS) entry which is preliminary data.</text>
</comment>
<reference evidence="1 2" key="1">
    <citation type="journal article" date="2022" name="Hortic Res">
        <title>A haplotype resolved chromosomal level avocado genome allows analysis of novel avocado genes.</title>
        <authorList>
            <person name="Nath O."/>
            <person name="Fletcher S.J."/>
            <person name="Hayward A."/>
            <person name="Shaw L.M."/>
            <person name="Masouleh A.K."/>
            <person name="Furtado A."/>
            <person name="Henry R.J."/>
            <person name="Mitter N."/>
        </authorList>
    </citation>
    <scope>NUCLEOTIDE SEQUENCE [LARGE SCALE GENOMIC DNA]</scope>
    <source>
        <strain evidence="2">cv. Hass</strain>
    </source>
</reference>
<accession>A0ACC2K4G4</accession>
<dbReference type="EMBL" id="CM056820">
    <property type="protein sequence ID" value="KAJ8615873.1"/>
    <property type="molecule type" value="Genomic_DNA"/>
</dbReference>
<name>A0ACC2K4G4_PERAE</name>
<gene>
    <name evidence="1" type="ORF">MRB53_035245</name>
</gene>
<keyword evidence="2" id="KW-1185">Reference proteome</keyword>
<dbReference type="Proteomes" id="UP001234297">
    <property type="component" value="Chromosome 12"/>
</dbReference>
<sequence>MDPMDRADSKMNESQLYQPHFGLHPGRLCVEDLEGPIPSVGGIKSDWLPFKIKECGKIVGITVDNSKEGWSHLLAFAQERENQNIQASVRRELNRLASSINCDKGGGSSEARFRKSRGKKTI</sequence>
<proteinExistence type="predicted"/>
<organism evidence="1 2">
    <name type="scientific">Persea americana</name>
    <name type="common">Avocado</name>
    <dbReference type="NCBI Taxonomy" id="3435"/>
    <lineage>
        <taxon>Eukaryota</taxon>
        <taxon>Viridiplantae</taxon>
        <taxon>Streptophyta</taxon>
        <taxon>Embryophyta</taxon>
        <taxon>Tracheophyta</taxon>
        <taxon>Spermatophyta</taxon>
        <taxon>Magnoliopsida</taxon>
        <taxon>Magnoliidae</taxon>
        <taxon>Laurales</taxon>
        <taxon>Lauraceae</taxon>
        <taxon>Persea</taxon>
    </lineage>
</organism>
<evidence type="ECO:0000313" key="1">
    <source>
        <dbReference type="EMBL" id="KAJ8615873.1"/>
    </source>
</evidence>